<evidence type="ECO:0000313" key="2">
    <source>
        <dbReference type="EMBL" id="EMF80140.1"/>
    </source>
</evidence>
<dbReference type="AlphaFoldDB" id="M3GUE9"/>
<name>M3GUE9_9LEPT</name>
<evidence type="ECO:0000256" key="1">
    <source>
        <dbReference type="SAM" id="Phobius"/>
    </source>
</evidence>
<keyword evidence="1" id="KW-0812">Transmembrane</keyword>
<organism evidence="2 3">
    <name type="scientific">Leptospira weilii serovar Topaz str. LT2116</name>
    <dbReference type="NCBI Taxonomy" id="1088540"/>
    <lineage>
        <taxon>Bacteria</taxon>
        <taxon>Pseudomonadati</taxon>
        <taxon>Spirochaetota</taxon>
        <taxon>Spirochaetia</taxon>
        <taxon>Leptospirales</taxon>
        <taxon>Leptospiraceae</taxon>
        <taxon>Leptospira</taxon>
    </lineage>
</organism>
<keyword evidence="1" id="KW-0472">Membrane</keyword>
<proteinExistence type="predicted"/>
<reference evidence="2 3" key="1">
    <citation type="submission" date="2013-01" db="EMBL/GenBank/DDBJ databases">
        <authorList>
            <person name="Harkins D.M."/>
            <person name="Durkin A.S."/>
            <person name="Brinkac L.M."/>
            <person name="Haft D.H."/>
            <person name="Selengut J.D."/>
            <person name="Sanka R."/>
            <person name="DePew J."/>
            <person name="Purushe J."/>
            <person name="Tulsiani S.M."/>
            <person name="Graham G.C."/>
            <person name="Burns M.-A."/>
            <person name="Dohnt M.F."/>
            <person name="Smythe L.D."/>
            <person name="McKay D.B."/>
            <person name="Craig S.B."/>
            <person name="Vinetz J.M."/>
            <person name="Sutton G.G."/>
            <person name="Nierman W.C."/>
            <person name="Fouts D.E."/>
        </authorList>
    </citation>
    <scope>NUCLEOTIDE SEQUENCE [LARGE SCALE GENOMIC DNA]</scope>
    <source>
        <strain evidence="2 3">LT2116</strain>
    </source>
</reference>
<keyword evidence="1" id="KW-1133">Transmembrane helix</keyword>
<dbReference type="EMBL" id="AHOR02000061">
    <property type="protein sequence ID" value="EMF80140.1"/>
    <property type="molecule type" value="Genomic_DNA"/>
</dbReference>
<evidence type="ECO:0000313" key="3">
    <source>
        <dbReference type="Proteomes" id="UP000011770"/>
    </source>
</evidence>
<protein>
    <submittedName>
        <fullName evidence="2">Uncharacterized protein</fullName>
    </submittedName>
</protein>
<comment type="caution">
    <text evidence="2">The sequence shown here is derived from an EMBL/GenBank/DDBJ whole genome shotgun (WGS) entry which is preliminary data.</text>
</comment>
<accession>M3GUE9</accession>
<feature type="transmembrane region" description="Helical" evidence="1">
    <location>
        <begin position="27"/>
        <end position="46"/>
    </location>
</feature>
<gene>
    <name evidence="2" type="ORF">LEP1GSC188_2551</name>
</gene>
<sequence>MIGYYVAIVSKGIQFIYDLKTSDAVRFSLTAVLISGVFPFVFYFYITGSILHLVL</sequence>
<dbReference type="Proteomes" id="UP000011770">
    <property type="component" value="Unassembled WGS sequence"/>
</dbReference>